<feature type="transmembrane region" description="Helical" evidence="7">
    <location>
        <begin position="54"/>
        <end position="73"/>
    </location>
</feature>
<dbReference type="Pfam" id="PF09678">
    <property type="entry name" value="Caa3_CtaG"/>
    <property type="match status" value="1"/>
</dbReference>
<feature type="transmembrane region" description="Helical" evidence="7">
    <location>
        <begin position="235"/>
        <end position="258"/>
    </location>
</feature>
<organism evidence="8">
    <name type="scientific">freshwater metagenome</name>
    <dbReference type="NCBI Taxonomy" id="449393"/>
    <lineage>
        <taxon>unclassified sequences</taxon>
        <taxon>metagenomes</taxon>
        <taxon>ecological metagenomes</taxon>
    </lineage>
</organism>
<keyword evidence="5 7" id="KW-0472">Membrane</keyword>
<accession>A0A6J7J2R4</accession>
<feature type="region of interest" description="Disordered" evidence="6">
    <location>
        <begin position="285"/>
        <end position="304"/>
    </location>
</feature>
<keyword evidence="4 7" id="KW-1133">Transmembrane helix</keyword>
<keyword evidence="3 7" id="KW-0812">Transmembrane</keyword>
<evidence type="ECO:0000256" key="3">
    <source>
        <dbReference type="ARBA" id="ARBA00022692"/>
    </source>
</evidence>
<evidence type="ECO:0000256" key="1">
    <source>
        <dbReference type="ARBA" id="ARBA00004651"/>
    </source>
</evidence>
<feature type="transmembrane region" description="Helical" evidence="7">
    <location>
        <begin position="192"/>
        <end position="210"/>
    </location>
</feature>
<protein>
    <submittedName>
        <fullName evidence="8">Unannotated protein</fullName>
    </submittedName>
</protein>
<sequence>MMADMFASAFPSFTPHWEVWGLVFAIACGGIYVARVIGPKVVDPGTPVVSHRQVVSFWAALAFMTAATVWPLHDIAEQRLYSGHMFQHLVLTMVVPPLLLLSCPTWLAELFVASGGRLWRIVRVLATPILAFSLFNAFNMLSHMQQFVNTSVSNGPFHFIAHVLFVVTALIMWLPVCGPWPELRLSIPGQMVYLFAQSILPTLPAAWLWLSHSPVYDAYDQPIRLWGITVMDDQAAAGLIMKVIEAAYLWGIIGVLFFRWAARHHNADREGLYLTERQILEWEEGERGGLDGSPVDAPRTAPPS</sequence>
<reference evidence="8" key="1">
    <citation type="submission" date="2020-05" db="EMBL/GenBank/DDBJ databases">
        <authorList>
            <person name="Chiriac C."/>
            <person name="Salcher M."/>
            <person name="Ghai R."/>
            <person name="Kavagutti S V."/>
        </authorList>
    </citation>
    <scope>NUCLEOTIDE SEQUENCE</scope>
</reference>
<feature type="transmembrane region" description="Helical" evidence="7">
    <location>
        <begin position="20"/>
        <end position="42"/>
    </location>
</feature>
<feature type="transmembrane region" description="Helical" evidence="7">
    <location>
        <begin position="120"/>
        <end position="139"/>
    </location>
</feature>
<evidence type="ECO:0000256" key="2">
    <source>
        <dbReference type="ARBA" id="ARBA00022475"/>
    </source>
</evidence>
<evidence type="ECO:0000313" key="8">
    <source>
        <dbReference type="EMBL" id="CAB4936832.1"/>
    </source>
</evidence>
<dbReference type="GO" id="GO:0005886">
    <property type="term" value="C:plasma membrane"/>
    <property type="evidence" value="ECO:0007669"/>
    <property type="project" value="UniProtKB-SubCell"/>
</dbReference>
<evidence type="ECO:0000256" key="5">
    <source>
        <dbReference type="ARBA" id="ARBA00023136"/>
    </source>
</evidence>
<dbReference type="InterPro" id="IPR019108">
    <property type="entry name" value="Caa3_assmbl_CtaG-rel"/>
</dbReference>
<dbReference type="AlphaFoldDB" id="A0A6J7J2R4"/>
<comment type="subcellular location">
    <subcellularLocation>
        <location evidence="1">Cell membrane</location>
        <topology evidence="1">Multi-pass membrane protein</topology>
    </subcellularLocation>
</comment>
<feature type="transmembrane region" description="Helical" evidence="7">
    <location>
        <begin position="159"/>
        <end position="180"/>
    </location>
</feature>
<feature type="transmembrane region" description="Helical" evidence="7">
    <location>
        <begin position="85"/>
        <end position="108"/>
    </location>
</feature>
<keyword evidence="2" id="KW-1003">Cell membrane</keyword>
<dbReference type="EMBL" id="CAFBNA010000073">
    <property type="protein sequence ID" value="CAB4936832.1"/>
    <property type="molecule type" value="Genomic_DNA"/>
</dbReference>
<evidence type="ECO:0000256" key="4">
    <source>
        <dbReference type="ARBA" id="ARBA00022989"/>
    </source>
</evidence>
<proteinExistence type="predicted"/>
<name>A0A6J7J2R4_9ZZZZ</name>
<evidence type="ECO:0000256" key="7">
    <source>
        <dbReference type="SAM" id="Phobius"/>
    </source>
</evidence>
<gene>
    <name evidence="8" type="ORF">UFOPK3708_01194</name>
</gene>
<evidence type="ECO:0000256" key="6">
    <source>
        <dbReference type="SAM" id="MobiDB-lite"/>
    </source>
</evidence>